<name>A0A7D7WDQ9_9MICO</name>
<protein>
    <submittedName>
        <fullName evidence="5">Extracellular solute-binding protein</fullName>
    </submittedName>
</protein>
<keyword evidence="3 4" id="KW-0732">Signal</keyword>
<sequence>MKKNVRRAAGVSSAALAGIVLVGCAAGGDAAPSAPQEEGPVTLSFVGADNPETYAPVIDAFEAENPDITVEYTQIPLDSFSTAMQQRLSSKDDTVDVYTVNQPNIASNAAQGFLVDLSAYSEELEPLVPADQYDVGFYDEKLWALPVWTSTQLLFYNKDLLEQAGVAFPSADPAEAMTWEQVVTLGTQVQQATGAASGLTIEAETYYGLQPLAESLGGGSGVTGSGMLEADIANAGWVKAMEWYQSLYTDGVSERLPSLQGQTYFMDSNAAFYVGGPWDVGIFADSEVEWGVAPFPYFAEGERVTPTGSWSWGISPYSKHQEAAKKFIEFGSLNPEGNRATTEVTTIIPSNLEAMSDFLAELDGRAGERSAGTAAIIADASEETAVARPTTVGYLQFEQIVNKAFSDIANGADVKERLDKAQEELKDAWSAIR</sequence>
<dbReference type="InterPro" id="IPR006059">
    <property type="entry name" value="SBP"/>
</dbReference>
<evidence type="ECO:0000256" key="4">
    <source>
        <dbReference type="SAM" id="SignalP"/>
    </source>
</evidence>
<feature type="chain" id="PRO_5039545872" evidence="4">
    <location>
        <begin position="18"/>
        <end position="433"/>
    </location>
</feature>
<dbReference type="GO" id="GO:0015768">
    <property type="term" value="P:maltose transport"/>
    <property type="evidence" value="ECO:0007669"/>
    <property type="project" value="TreeGrafter"/>
</dbReference>
<dbReference type="Pfam" id="PF01547">
    <property type="entry name" value="SBP_bac_1"/>
    <property type="match status" value="1"/>
</dbReference>
<dbReference type="GO" id="GO:1901982">
    <property type="term" value="F:maltose binding"/>
    <property type="evidence" value="ECO:0007669"/>
    <property type="project" value="TreeGrafter"/>
</dbReference>
<dbReference type="GO" id="GO:0042956">
    <property type="term" value="P:maltodextrin transmembrane transport"/>
    <property type="evidence" value="ECO:0007669"/>
    <property type="project" value="TreeGrafter"/>
</dbReference>
<feature type="signal peptide" evidence="4">
    <location>
        <begin position="1"/>
        <end position="17"/>
    </location>
</feature>
<accession>A0A7D7WDQ9</accession>
<keyword evidence="2" id="KW-0813">Transport</keyword>
<evidence type="ECO:0000256" key="1">
    <source>
        <dbReference type="ARBA" id="ARBA00008520"/>
    </source>
</evidence>
<dbReference type="CDD" id="cd13585">
    <property type="entry name" value="PBP2_TMBP_like"/>
    <property type="match status" value="1"/>
</dbReference>
<proteinExistence type="inferred from homology"/>
<dbReference type="PROSITE" id="PS51257">
    <property type="entry name" value="PROKAR_LIPOPROTEIN"/>
    <property type="match status" value="1"/>
</dbReference>
<dbReference type="SUPFAM" id="SSF53850">
    <property type="entry name" value="Periplasmic binding protein-like II"/>
    <property type="match status" value="1"/>
</dbReference>
<dbReference type="Gene3D" id="3.40.190.10">
    <property type="entry name" value="Periplasmic binding protein-like II"/>
    <property type="match status" value="1"/>
</dbReference>
<evidence type="ECO:0000313" key="5">
    <source>
        <dbReference type="EMBL" id="QMU96271.1"/>
    </source>
</evidence>
<dbReference type="AlphaFoldDB" id="A0A7D7WDQ9"/>
<evidence type="ECO:0000256" key="2">
    <source>
        <dbReference type="ARBA" id="ARBA00022448"/>
    </source>
</evidence>
<dbReference type="EMBL" id="CP043732">
    <property type="protein sequence ID" value="QMU96271.1"/>
    <property type="molecule type" value="Genomic_DNA"/>
</dbReference>
<dbReference type="Proteomes" id="UP000515708">
    <property type="component" value="Chromosome"/>
</dbReference>
<dbReference type="PANTHER" id="PTHR30061">
    <property type="entry name" value="MALTOSE-BINDING PERIPLASMIC PROTEIN"/>
    <property type="match status" value="1"/>
</dbReference>
<dbReference type="PANTHER" id="PTHR30061:SF50">
    <property type="entry name" value="MALTOSE_MALTODEXTRIN-BINDING PERIPLASMIC PROTEIN"/>
    <property type="match status" value="1"/>
</dbReference>
<organism evidence="5 6">
    <name type="scientific">Microbacterium esteraromaticum</name>
    <dbReference type="NCBI Taxonomy" id="57043"/>
    <lineage>
        <taxon>Bacteria</taxon>
        <taxon>Bacillati</taxon>
        <taxon>Actinomycetota</taxon>
        <taxon>Actinomycetes</taxon>
        <taxon>Micrococcales</taxon>
        <taxon>Microbacteriaceae</taxon>
        <taxon>Microbacterium</taxon>
    </lineage>
</organism>
<dbReference type="GO" id="GO:0055052">
    <property type="term" value="C:ATP-binding cassette (ABC) transporter complex, substrate-binding subunit-containing"/>
    <property type="evidence" value="ECO:0007669"/>
    <property type="project" value="TreeGrafter"/>
</dbReference>
<dbReference type="RefSeq" id="WP_182254468.1">
    <property type="nucleotide sequence ID" value="NZ_CP043732.1"/>
</dbReference>
<gene>
    <name evidence="5" type="ORF">FVO59_02900</name>
</gene>
<comment type="similarity">
    <text evidence="1">Belongs to the bacterial solute-binding protein 1 family.</text>
</comment>
<evidence type="ECO:0000313" key="6">
    <source>
        <dbReference type="Proteomes" id="UP000515708"/>
    </source>
</evidence>
<evidence type="ECO:0000256" key="3">
    <source>
        <dbReference type="ARBA" id="ARBA00022729"/>
    </source>
</evidence>
<reference evidence="5 6" key="1">
    <citation type="journal article" date="2020" name="Front. Microbiol.">
        <title>Design of Bacterial Strain-Specific qPCR Assays Using NGS Data and Publicly Available Resources and Its Application to Track Biocontrol Strains.</title>
        <authorList>
            <person name="Hernandez I."/>
            <person name="Sant C."/>
            <person name="Martinez R."/>
            <person name="Fernandez C."/>
        </authorList>
    </citation>
    <scope>NUCLEOTIDE SEQUENCE [LARGE SCALE GENOMIC DNA]</scope>
    <source>
        <strain evidence="5 6">B24</strain>
    </source>
</reference>